<dbReference type="Proteomes" id="UP000218231">
    <property type="component" value="Unassembled WGS sequence"/>
</dbReference>
<evidence type="ECO:0000259" key="6">
    <source>
        <dbReference type="Pfam" id="PF00462"/>
    </source>
</evidence>
<keyword evidence="5" id="KW-0676">Redox-active center</keyword>
<dbReference type="GO" id="GO:0015035">
    <property type="term" value="F:protein-disulfide reductase activity"/>
    <property type="evidence" value="ECO:0007669"/>
    <property type="project" value="TreeGrafter"/>
</dbReference>
<dbReference type="Gene3D" id="3.40.30.10">
    <property type="entry name" value="Glutaredoxin"/>
    <property type="match status" value="1"/>
</dbReference>
<keyword evidence="8" id="KW-1185">Reference proteome</keyword>
<feature type="domain" description="Glutaredoxin" evidence="6">
    <location>
        <begin position="23"/>
        <end position="57"/>
    </location>
</feature>
<organism evidence="7 8">
    <name type="scientific">Diploscapter pachys</name>
    <dbReference type="NCBI Taxonomy" id="2018661"/>
    <lineage>
        <taxon>Eukaryota</taxon>
        <taxon>Metazoa</taxon>
        <taxon>Ecdysozoa</taxon>
        <taxon>Nematoda</taxon>
        <taxon>Chromadorea</taxon>
        <taxon>Rhabditida</taxon>
        <taxon>Rhabditina</taxon>
        <taxon>Rhabditomorpha</taxon>
        <taxon>Rhabditoidea</taxon>
        <taxon>Rhabditidae</taxon>
        <taxon>Diploscapter</taxon>
    </lineage>
</organism>
<dbReference type="AlphaFoldDB" id="A0A2A2KQF7"/>
<evidence type="ECO:0000256" key="5">
    <source>
        <dbReference type="ARBA" id="ARBA00023284"/>
    </source>
</evidence>
<evidence type="ECO:0000256" key="1">
    <source>
        <dbReference type="ARBA" id="ARBA00007787"/>
    </source>
</evidence>
<dbReference type="STRING" id="2018661.A0A2A2KQF7"/>
<protein>
    <recommendedName>
        <fullName evidence="6">Glutaredoxin domain-containing protein</fullName>
    </recommendedName>
</protein>
<proteinExistence type="inferred from homology"/>
<dbReference type="PROSITE" id="PS51354">
    <property type="entry name" value="GLUTAREDOXIN_2"/>
    <property type="match status" value="1"/>
</dbReference>
<evidence type="ECO:0000313" key="8">
    <source>
        <dbReference type="Proteomes" id="UP000218231"/>
    </source>
</evidence>
<keyword evidence="2" id="KW-0813">Transport</keyword>
<keyword evidence="4" id="KW-1015">Disulfide bond</keyword>
<dbReference type="PANTHER" id="PTHR46679">
    <property type="match status" value="1"/>
</dbReference>
<dbReference type="Pfam" id="PF00462">
    <property type="entry name" value="Glutaredoxin"/>
    <property type="match status" value="1"/>
</dbReference>
<evidence type="ECO:0000256" key="3">
    <source>
        <dbReference type="ARBA" id="ARBA00022982"/>
    </source>
</evidence>
<keyword evidence="3" id="KW-0249">Electron transport</keyword>
<dbReference type="InterPro" id="IPR002109">
    <property type="entry name" value="Glutaredoxin"/>
</dbReference>
<dbReference type="SUPFAM" id="SSF52833">
    <property type="entry name" value="Thioredoxin-like"/>
    <property type="match status" value="1"/>
</dbReference>
<sequence>MGNTVTNRVNVEAITKQVDDNPVMMYTRENCQFCTQAKQLLFEENIKYKECDLDLLKRESKSADYSGIVNGLVYKTSVTSVPQNSFDILVRYSGFEFTLYLARMLFCEQE</sequence>
<evidence type="ECO:0000256" key="2">
    <source>
        <dbReference type="ARBA" id="ARBA00022448"/>
    </source>
</evidence>
<dbReference type="PANTHER" id="PTHR46679:SF1">
    <property type="entry name" value="GLUTAREDOXIN-2, MITOCHONDRIAL"/>
    <property type="match status" value="1"/>
</dbReference>
<gene>
    <name evidence="7" type="ORF">WR25_17567</name>
</gene>
<evidence type="ECO:0000256" key="4">
    <source>
        <dbReference type="ARBA" id="ARBA00023157"/>
    </source>
</evidence>
<comment type="caution">
    <text evidence="7">The sequence shown here is derived from an EMBL/GenBank/DDBJ whole genome shotgun (WGS) entry which is preliminary data.</text>
</comment>
<dbReference type="EMBL" id="LIAE01007927">
    <property type="protein sequence ID" value="PAV76226.1"/>
    <property type="molecule type" value="Genomic_DNA"/>
</dbReference>
<reference evidence="7 8" key="1">
    <citation type="journal article" date="2017" name="Curr. Biol.">
        <title>Genome architecture and evolution of a unichromosomal asexual nematode.</title>
        <authorList>
            <person name="Fradin H."/>
            <person name="Zegar C."/>
            <person name="Gutwein M."/>
            <person name="Lucas J."/>
            <person name="Kovtun M."/>
            <person name="Corcoran D."/>
            <person name="Baugh L.R."/>
            <person name="Kiontke K."/>
            <person name="Gunsalus K."/>
            <person name="Fitch D.H."/>
            <person name="Piano F."/>
        </authorList>
    </citation>
    <scope>NUCLEOTIDE SEQUENCE [LARGE SCALE GENOMIC DNA]</scope>
    <source>
        <strain evidence="7">PF1309</strain>
    </source>
</reference>
<accession>A0A2A2KQF7</accession>
<dbReference type="OrthoDB" id="418495at2759"/>
<comment type="similarity">
    <text evidence="1">Belongs to the glutaredoxin family.</text>
</comment>
<name>A0A2A2KQF7_9BILA</name>
<evidence type="ECO:0000313" key="7">
    <source>
        <dbReference type="EMBL" id="PAV76226.1"/>
    </source>
</evidence>
<dbReference type="GO" id="GO:0005739">
    <property type="term" value="C:mitochondrion"/>
    <property type="evidence" value="ECO:0007669"/>
    <property type="project" value="TreeGrafter"/>
</dbReference>
<dbReference type="InterPro" id="IPR036249">
    <property type="entry name" value="Thioredoxin-like_sf"/>
</dbReference>